<keyword evidence="4" id="KW-0119">Carbohydrate metabolism</keyword>
<keyword evidence="4" id="KW-0624">Polysaccharide degradation</keyword>
<keyword evidence="4" id="KW-0858">Xylan degradation</keyword>
<dbReference type="EMBL" id="CP025197">
    <property type="protein sequence ID" value="AUG57177.1"/>
    <property type="molecule type" value="Genomic_DNA"/>
</dbReference>
<gene>
    <name evidence="4" type="primary">xynA4</name>
    <name evidence="4" type="ORF">HVS_06255</name>
</gene>
<feature type="domain" description="SLH" evidence="3">
    <location>
        <begin position="29"/>
        <end position="86"/>
    </location>
</feature>
<feature type="compositionally biased region" description="Acidic residues" evidence="2">
    <location>
        <begin position="298"/>
        <end position="307"/>
    </location>
</feature>
<feature type="region of interest" description="Disordered" evidence="2">
    <location>
        <begin position="295"/>
        <end position="385"/>
    </location>
</feature>
<dbReference type="SMR" id="A0A2K9E069"/>
<evidence type="ECO:0000256" key="1">
    <source>
        <dbReference type="ARBA" id="ARBA00022737"/>
    </source>
</evidence>
<reference evidence="4 5" key="1">
    <citation type="submission" date="2017-12" db="EMBL/GenBank/DDBJ databases">
        <title>Complete genome sequence of Herbivorax saccincola GGR1, a novel Cellulosome-producing hydrolytic bacterium in a thermophilic biogas plant, established by Illumina and Nanopore MinION sequencing.</title>
        <authorList>
            <person name="Pechtl A."/>
            <person name="Ruckert C."/>
            <person name="Koeck D.E."/>
            <person name="Maus I."/>
            <person name="Winkler A."/>
            <person name="Kalinowski J."/>
            <person name="Puhler A."/>
            <person name="Schwarz W.W."/>
            <person name="Zverlov V.V."/>
            <person name="Schluter A."/>
            <person name="Liebl W."/>
        </authorList>
    </citation>
    <scope>NUCLEOTIDE SEQUENCE [LARGE SCALE GENOMIC DNA]</scope>
    <source>
        <strain evidence="5">SR1</strain>
    </source>
</reference>
<dbReference type="EC" id="3.2.1.8" evidence="4"/>
<dbReference type="InterPro" id="IPR051465">
    <property type="entry name" value="Cell_Envelope_Struct_Comp"/>
</dbReference>
<feature type="domain" description="SLH" evidence="3">
    <location>
        <begin position="87"/>
        <end position="154"/>
    </location>
</feature>
<evidence type="ECO:0000313" key="5">
    <source>
        <dbReference type="Proteomes" id="UP000233534"/>
    </source>
</evidence>
<evidence type="ECO:0000313" key="4">
    <source>
        <dbReference type="EMBL" id="AUG57177.1"/>
    </source>
</evidence>
<keyword evidence="5" id="KW-1185">Reference proteome</keyword>
<dbReference type="PANTHER" id="PTHR43308">
    <property type="entry name" value="OUTER MEMBRANE PROTEIN ALPHA-RELATED"/>
    <property type="match status" value="1"/>
</dbReference>
<name>A0A2K9E069_9FIRM</name>
<dbReference type="KEGG" id="hsc:HVS_06255"/>
<protein>
    <submittedName>
        <fullName evidence="4">Endo-1,4-beta-xylanase A</fullName>
        <ecNumber evidence="4">3.2.1.8</ecNumber>
    </submittedName>
</protein>
<accession>A0A2K9E069</accession>
<dbReference type="Pfam" id="PF00395">
    <property type="entry name" value="SLH"/>
    <property type="match status" value="3"/>
</dbReference>
<dbReference type="AlphaFoldDB" id="A0A2K9E069"/>
<organism evidence="4 5">
    <name type="scientific">Acetivibrio saccincola</name>
    <dbReference type="NCBI Taxonomy" id="1677857"/>
    <lineage>
        <taxon>Bacteria</taxon>
        <taxon>Bacillati</taxon>
        <taxon>Bacillota</taxon>
        <taxon>Clostridia</taxon>
        <taxon>Eubacteriales</taxon>
        <taxon>Oscillospiraceae</taxon>
        <taxon>Acetivibrio</taxon>
    </lineage>
</organism>
<proteinExistence type="predicted"/>
<dbReference type="PROSITE" id="PS51272">
    <property type="entry name" value="SLH"/>
    <property type="match status" value="3"/>
</dbReference>
<sequence>MRLKFCVVLVMAVFIINIMAGINVLAQNEVIEFEDVHEGFWAKSAIDNWKDRGVIKGDGKKFNPNNNITRAEMVAILNNIFKFHLKKDNPFSDVKEGAWYYDAIVKGYAHGVIKGNFDEKGSLEARPNHPLTRAEAAVIFTNVFSIEVPSDYNSNFKDENLPKWAENSIFAMEAEGYIRGKEEGFFDPYSNLTRAEMVQILDNVIKLYLDAPGEYSADVAGNVVISSPGVKLKNMKIEGNLYLAEGIGDGDVEFENVYVSGITFVRGGSSDGIKAVNSVFGTVKIEKEGINLNLANEDTGDLEEEKEDIPAAPEDSEGQKDERGQNSKEQGAENQESENKGDKGTPGENKDEQGTSGENKDDQGSGGEEPDDGSHYPDSADIVDY</sequence>
<feature type="compositionally biased region" description="Basic and acidic residues" evidence="2">
    <location>
        <begin position="337"/>
        <end position="363"/>
    </location>
</feature>
<dbReference type="PANTHER" id="PTHR43308:SF5">
    <property type="entry name" value="S-LAYER PROTEIN _ PEPTIDOGLYCAN ENDO-BETA-N-ACETYLGLUCOSAMINIDASE"/>
    <property type="match status" value="1"/>
</dbReference>
<keyword evidence="4" id="KW-0326">Glycosidase</keyword>
<dbReference type="GO" id="GO:0031176">
    <property type="term" value="F:endo-1,4-beta-xylanase activity"/>
    <property type="evidence" value="ECO:0007669"/>
    <property type="project" value="UniProtKB-EC"/>
</dbReference>
<dbReference type="GO" id="GO:0045493">
    <property type="term" value="P:xylan catabolic process"/>
    <property type="evidence" value="ECO:0007669"/>
    <property type="project" value="UniProtKB-KW"/>
</dbReference>
<evidence type="ECO:0000256" key="2">
    <source>
        <dbReference type="SAM" id="MobiDB-lite"/>
    </source>
</evidence>
<dbReference type="InterPro" id="IPR001119">
    <property type="entry name" value="SLH_dom"/>
</dbReference>
<feature type="compositionally biased region" description="Basic and acidic residues" evidence="2">
    <location>
        <begin position="317"/>
        <end position="326"/>
    </location>
</feature>
<feature type="domain" description="SLH" evidence="3">
    <location>
        <begin position="155"/>
        <end position="215"/>
    </location>
</feature>
<evidence type="ECO:0000259" key="3">
    <source>
        <dbReference type="PROSITE" id="PS51272"/>
    </source>
</evidence>
<dbReference type="Proteomes" id="UP000233534">
    <property type="component" value="Chromosome"/>
</dbReference>
<dbReference type="RefSeq" id="WP_101300252.1">
    <property type="nucleotide sequence ID" value="NZ_CP025197.1"/>
</dbReference>
<keyword evidence="1" id="KW-0677">Repeat</keyword>
<keyword evidence="4" id="KW-0378">Hydrolase</keyword>